<dbReference type="InterPro" id="IPR011990">
    <property type="entry name" value="TPR-like_helical_dom_sf"/>
</dbReference>
<dbReference type="CDD" id="cd20071">
    <property type="entry name" value="SET_SMYD"/>
    <property type="match status" value="1"/>
</dbReference>
<sequence length="491" mass="55768">MIKGVVSNADKSQKNDATTESTNTSLDNSEKNINAESVVLEPYSRSHIFNNVEIAEVTGKGRCLFARNGFEPGDIIIVEAPLFSIVPSSNQSIWDVLTGIHELTPLSLPPLWHQAAILSIIDGTEEKHEILKKKWVIDKNPEVSEDVFRVLQAICNCDESGRYIYKDTIEIDQKLYQYFLQVWQLNAFGHSTDADGLVIYDAISNMAHSCDASCSWHHYGDDCFILRARRKLYPGDEITISYLGESDLFAPTFRRRDLLNNWCFTCSCERCGIPKDDARGFLCKCCHAGCVIMVQDDLLFNVVAHPCTLCGYKYNPTDVNEYLELEQAYIQRIDTIDSNDLYDILQVYDHARNVFKQHWALYQLETLLFEIYKQQGNNEQALYYLTLRIQYADLVMKRPMFAVAFMYEQLGDLLVSHANIDVDSSEIKNCRADIGMLNNILSAYFKSAALLCLLCGCNHAYYYVVVTKRNKIEEIAQGLLGQAACATQEPS</sequence>
<proteinExistence type="predicted"/>
<evidence type="ECO:0000313" key="4">
    <source>
        <dbReference type="Proteomes" id="UP001214638"/>
    </source>
</evidence>
<dbReference type="Gene3D" id="1.25.40.10">
    <property type="entry name" value="Tetratricopeptide repeat domain"/>
    <property type="match status" value="1"/>
</dbReference>
<dbReference type="InterPro" id="IPR001214">
    <property type="entry name" value="SET_dom"/>
</dbReference>
<reference evidence="3" key="1">
    <citation type="journal article" date="2023" name="Nat. Microbiol.">
        <title>Babesia duncani multi-omics identifies virulence factors and drug targets.</title>
        <authorList>
            <person name="Singh P."/>
            <person name="Lonardi S."/>
            <person name="Liang Q."/>
            <person name="Vydyam P."/>
            <person name="Khabirova E."/>
            <person name="Fang T."/>
            <person name="Gihaz S."/>
            <person name="Thekkiniath J."/>
            <person name="Munshi M."/>
            <person name="Abel S."/>
            <person name="Ciampossin L."/>
            <person name="Batugedara G."/>
            <person name="Gupta M."/>
            <person name="Lu X.M."/>
            <person name="Lenz T."/>
            <person name="Chakravarty S."/>
            <person name="Cornillot E."/>
            <person name="Hu Y."/>
            <person name="Ma W."/>
            <person name="Gonzalez L.M."/>
            <person name="Sanchez S."/>
            <person name="Estrada K."/>
            <person name="Sanchez-Flores A."/>
            <person name="Montero E."/>
            <person name="Harb O.S."/>
            <person name="Le Roch K.G."/>
            <person name="Mamoun C.B."/>
        </authorList>
    </citation>
    <scope>NUCLEOTIDE SEQUENCE</scope>
    <source>
        <strain evidence="3">WA1</strain>
    </source>
</reference>
<feature type="domain" description="SET" evidence="2">
    <location>
        <begin position="50"/>
        <end position="243"/>
    </location>
</feature>
<dbReference type="InterPro" id="IPR046341">
    <property type="entry name" value="SET_dom_sf"/>
</dbReference>
<organism evidence="3 4">
    <name type="scientific">Babesia duncani</name>
    <dbReference type="NCBI Taxonomy" id="323732"/>
    <lineage>
        <taxon>Eukaryota</taxon>
        <taxon>Sar</taxon>
        <taxon>Alveolata</taxon>
        <taxon>Apicomplexa</taxon>
        <taxon>Aconoidasida</taxon>
        <taxon>Piroplasmida</taxon>
        <taxon>Babesiidae</taxon>
        <taxon>Babesia</taxon>
    </lineage>
</organism>
<accession>A0AAD9PJ66</accession>
<dbReference type="AlphaFoldDB" id="A0AAD9PJ66"/>
<dbReference type="PROSITE" id="PS50280">
    <property type="entry name" value="SET"/>
    <property type="match status" value="1"/>
</dbReference>
<dbReference type="SUPFAM" id="SSF82199">
    <property type="entry name" value="SET domain"/>
    <property type="match status" value="1"/>
</dbReference>
<evidence type="ECO:0000259" key="2">
    <source>
        <dbReference type="PROSITE" id="PS50280"/>
    </source>
</evidence>
<dbReference type="RefSeq" id="XP_067802630.1">
    <property type="nucleotide sequence ID" value="XM_067947408.1"/>
</dbReference>
<dbReference type="Pfam" id="PF00856">
    <property type="entry name" value="SET"/>
    <property type="match status" value="1"/>
</dbReference>
<dbReference type="GeneID" id="94336679"/>
<gene>
    <name evidence="3" type="ORF">BdWA1_002381</name>
</gene>
<evidence type="ECO:0000256" key="1">
    <source>
        <dbReference type="SAM" id="MobiDB-lite"/>
    </source>
</evidence>
<keyword evidence="4" id="KW-1185">Reference proteome</keyword>
<feature type="compositionally biased region" description="Polar residues" evidence="1">
    <location>
        <begin position="15"/>
        <end position="30"/>
    </location>
</feature>
<name>A0AAD9PJ66_9APIC</name>
<comment type="caution">
    <text evidence="3">The sequence shown here is derived from an EMBL/GenBank/DDBJ whole genome shotgun (WGS) entry which is preliminary data.</text>
</comment>
<dbReference type="SMART" id="SM00317">
    <property type="entry name" value="SET"/>
    <property type="match status" value="1"/>
</dbReference>
<evidence type="ECO:0000313" key="3">
    <source>
        <dbReference type="EMBL" id="KAK2195787.1"/>
    </source>
</evidence>
<dbReference type="PANTHER" id="PTHR46455:SF5">
    <property type="entry name" value="SET AND MYND DOMAIN CONTAINING, ARTHROPOD-SPECIFIC, MEMBER 4, ISOFORM A"/>
    <property type="match status" value="1"/>
</dbReference>
<dbReference type="Proteomes" id="UP001214638">
    <property type="component" value="Unassembled WGS sequence"/>
</dbReference>
<dbReference type="InterPro" id="IPR053010">
    <property type="entry name" value="SET_SmydA-8"/>
</dbReference>
<feature type="region of interest" description="Disordered" evidence="1">
    <location>
        <begin position="1"/>
        <end position="30"/>
    </location>
</feature>
<dbReference type="Gene3D" id="2.170.270.10">
    <property type="entry name" value="SET domain"/>
    <property type="match status" value="1"/>
</dbReference>
<dbReference type="PANTHER" id="PTHR46455">
    <property type="entry name" value="SET AND MYND DOMAIN CONTAINING, ARTHROPOD-SPECIFIC, MEMBER 4, ISOFORM A"/>
    <property type="match status" value="1"/>
</dbReference>
<protein>
    <submittedName>
        <fullName evidence="3">Bifunctional Tetratricopeptide-like helical domain superfamily/SET domain superfamily/SET domain</fullName>
    </submittedName>
</protein>
<dbReference type="EMBL" id="JALLKP010000003">
    <property type="protein sequence ID" value="KAK2195787.1"/>
    <property type="molecule type" value="Genomic_DNA"/>
</dbReference>
<dbReference type="KEGG" id="bdw:94336679"/>